<dbReference type="NCBIfam" id="TIGR01764">
    <property type="entry name" value="excise"/>
    <property type="match status" value="1"/>
</dbReference>
<name>A0A2M7S835_9BACT</name>
<dbReference type="SUPFAM" id="SSF46955">
    <property type="entry name" value="Putative DNA-binding domain"/>
    <property type="match status" value="1"/>
</dbReference>
<dbReference type="Pfam" id="PF12728">
    <property type="entry name" value="HTH_17"/>
    <property type="match status" value="1"/>
</dbReference>
<sequence length="139" mass="15170">MEKAKEAEIVWLTTKQLAEFTNLSPGTIRNKVSRSELPCYKFGGRVLFDKREINDLIKGKIDTGRKQDPAVVSGDKSMPQNPGSRNSVSKVTGQAGSGRLPGEIVSTSIEGTVSNNKKTDKIINDVVNKLLRISANKNL</sequence>
<proteinExistence type="predicted"/>
<dbReference type="InterPro" id="IPR041657">
    <property type="entry name" value="HTH_17"/>
</dbReference>
<evidence type="ECO:0000256" key="1">
    <source>
        <dbReference type="SAM" id="MobiDB-lite"/>
    </source>
</evidence>
<feature type="region of interest" description="Disordered" evidence="1">
    <location>
        <begin position="60"/>
        <end position="103"/>
    </location>
</feature>
<dbReference type="EMBL" id="PFMR01000251">
    <property type="protein sequence ID" value="PIZ15588.1"/>
    <property type="molecule type" value="Genomic_DNA"/>
</dbReference>
<evidence type="ECO:0000259" key="2">
    <source>
        <dbReference type="Pfam" id="PF12728"/>
    </source>
</evidence>
<evidence type="ECO:0000313" key="4">
    <source>
        <dbReference type="Proteomes" id="UP000229307"/>
    </source>
</evidence>
<evidence type="ECO:0000313" key="3">
    <source>
        <dbReference type="EMBL" id="PIZ15588.1"/>
    </source>
</evidence>
<dbReference type="Proteomes" id="UP000229307">
    <property type="component" value="Unassembled WGS sequence"/>
</dbReference>
<dbReference type="AlphaFoldDB" id="A0A2M7S835"/>
<organism evidence="3 4">
    <name type="scientific">Candidatus Desantisbacteria bacterium CG_4_10_14_0_8_um_filter_48_22</name>
    <dbReference type="NCBI Taxonomy" id="1974543"/>
    <lineage>
        <taxon>Bacteria</taxon>
        <taxon>Candidatus Desantisiibacteriota</taxon>
    </lineage>
</organism>
<protein>
    <recommendedName>
        <fullName evidence="2">Helix-turn-helix domain-containing protein</fullName>
    </recommendedName>
</protein>
<dbReference type="GO" id="GO:0003677">
    <property type="term" value="F:DNA binding"/>
    <property type="evidence" value="ECO:0007669"/>
    <property type="project" value="InterPro"/>
</dbReference>
<dbReference type="InterPro" id="IPR009061">
    <property type="entry name" value="DNA-bd_dom_put_sf"/>
</dbReference>
<accession>A0A2M7S835</accession>
<feature type="domain" description="Helix-turn-helix" evidence="2">
    <location>
        <begin position="11"/>
        <end position="58"/>
    </location>
</feature>
<comment type="caution">
    <text evidence="3">The sequence shown here is derived from an EMBL/GenBank/DDBJ whole genome shotgun (WGS) entry which is preliminary data.</text>
</comment>
<reference evidence="4" key="1">
    <citation type="submission" date="2017-09" db="EMBL/GenBank/DDBJ databases">
        <title>Depth-based differentiation of microbial function through sediment-hosted aquifers and enrichment of novel symbionts in the deep terrestrial subsurface.</title>
        <authorList>
            <person name="Probst A.J."/>
            <person name="Ladd B."/>
            <person name="Jarett J.K."/>
            <person name="Geller-Mcgrath D.E."/>
            <person name="Sieber C.M.K."/>
            <person name="Emerson J.B."/>
            <person name="Anantharaman K."/>
            <person name="Thomas B.C."/>
            <person name="Malmstrom R."/>
            <person name="Stieglmeier M."/>
            <person name="Klingl A."/>
            <person name="Woyke T."/>
            <person name="Ryan C.M."/>
            <person name="Banfield J.F."/>
        </authorList>
    </citation>
    <scope>NUCLEOTIDE SEQUENCE [LARGE SCALE GENOMIC DNA]</scope>
</reference>
<dbReference type="InterPro" id="IPR010093">
    <property type="entry name" value="SinI_DNA-bd"/>
</dbReference>
<feature type="compositionally biased region" description="Polar residues" evidence="1">
    <location>
        <begin position="78"/>
        <end position="94"/>
    </location>
</feature>
<gene>
    <name evidence="3" type="ORF">COY52_09270</name>
</gene>